<gene>
    <name evidence="2" type="ORF">MNBD_NITROSPINAE05-858</name>
</gene>
<dbReference type="CDD" id="cd16276">
    <property type="entry name" value="metallo-hydrolase-like_MBL-fold"/>
    <property type="match status" value="1"/>
</dbReference>
<dbReference type="PANTHER" id="PTHR42951:SF22">
    <property type="entry name" value="METALLO BETA-LACTAMASE SUPERFAMILY LIPOPROTEIN"/>
    <property type="match status" value="1"/>
</dbReference>
<reference evidence="2" key="1">
    <citation type="submission" date="2018-06" db="EMBL/GenBank/DDBJ databases">
        <authorList>
            <person name="Zhirakovskaya E."/>
        </authorList>
    </citation>
    <scope>NUCLEOTIDE SEQUENCE</scope>
</reference>
<sequence length="380" mass="42811">MTVEEVARLLSFPAIETIRKKNFSRSNKSRSLKFFIRQSGFKLALLAVIILFAGCSQVPKFKNVSQGKKEPAQKQTRATKDSAFIPDGYYEPLPDLGAKGYLVKPLAPDVYFFSTGAYNTMFITTSKGVVVIDPIQGKGHLLKKAIREVTDQSPKYMIYSHAHMDHIGDAHLFAKDVQIIAHIETRKRLERYKDTHRPIPQISFGKNYSLNLGGVQIDLIYPGEGHGKGNIMIHLPGKKILMAVDVATPRSVPFLNFSTTDIYSQVKGIEQALNLDFDVYVAGHSHRPGVKEEMLEVLQYYLASKRANKAALKKISFQDVKARSRTRDPGRLFGEYYQAVAKECVRSLKKKWKPRLMGFEAFASGHCDVWTGFHRTEVAP</sequence>
<protein>
    <recommendedName>
        <fullName evidence="1">Metallo-beta-lactamase domain-containing protein</fullName>
    </recommendedName>
</protein>
<evidence type="ECO:0000259" key="1">
    <source>
        <dbReference type="SMART" id="SM00849"/>
    </source>
</evidence>
<dbReference type="Gene3D" id="3.60.15.10">
    <property type="entry name" value="Ribonuclease Z/Hydroxyacylglutathione hydrolase-like"/>
    <property type="match status" value="1"/>
</dbReference>
<organism evidence="2">
    <name type="scientific">hydrothermal vent metagenome</name>
    <dbReference type="NCBI Taxonomy" id="652676"/>
    <lineage>
        <taxon>unclassified sequences</taxon>
        <taxon>metagenomes</taxon>
        <taxon>ecological metagenomes</taxon>
    </lineage>
</organism>
<proteinExistence type="predicted"/>
<dbReference type="AlphaFoldDB" id="A0A3B1DEP6"/>
<dbReference type="Pfam" id="PF00753">
    <property type="entry name" value="Lactamase_B"/>
    <property type="match status" value="1"/>
</dbReference>
<dbReference type="EMBL" id="UOGG01000246">
    <property type="protein sequence ID" value="VAX33380.1"/>
    <property type="molecule type" value="Genomic_DNA"/>
</dbReference>
<dbReference type="InterPro" id="IPR036866">
    <property type="entry name" value="RibonucZ/Hydroxyglut_hydro"/>
</dbReference>
<dbReference type="SMART" id="SM00849">
    <property type="entry name" value="Lactamase_B"/>
    <property type="match status" value="1"/>
</dbReference>
<evidence type="ECO:0000313" key="2">
    <source>
        <dbReference type="EMBL" id="VAX33380.1"/>
    </source>
</evidence>
<dbReference type="InterPro" id="IPR001279">
    <property type="entry name" value="Metallo-B-lactamas"/>
</dbReference>
<feature type="domain" description="Metallo-beta-lactamase" evidence="1">
    <location>
        <begin position="117"/>
        <end position="284"/>
    </location>
</feature>
<accession>A0A3B1DEP6</accession>
<name>A0A3B1DEP6_9ZZZZ</name>
<dbReference type="SUPFAM" id="SSF56281">
    <property type="entry name" value="Metallo-hydrolase/oxidoreductase"/>
    <property type="match status" value="1"/>
</dbReference>
<dbReference type="InterPro" id="IPR050855">
    <property type="entry name" value="NDM-1-like"/>
</dbReference>
<dbReference type="PANTHER" id="PTHR42951">
    <property type="entry name" value="METALLO-BETA-LACTAMASE DOMAIN-CONTAINING"/>
    <property type="match status" value="1"/>
</dbReference>